<comment type="caution">
    <text evidence="1">The sequence shown here is derived from an EMBL/GenBank/DDBJ whole genome shotgun (WGS) entry which is preliminary data.</text>
</comment>
<name>A0A1V6Z9F0_PENNA</name>
<sequence length="13" mass="1336">MAMTAASGWKGKP</sequence>
<proteinExistence type="predicted"/>
<evidence type="ECO:0000313" key="1">
    <source>
        <dbReference type="EMBL" id="OQE96148.1"/>
    </source>
</evidence>
<organism evidence="1 2">
    <name type="scientific">Penicillium nalgiovense</name>
    <dbReference type="NCBI Taxonomy" id="60175"/>
    <lineage>
        <taxon>Eukaryota</taxon>
        <taxon>Fungi</taxon>
        <taxon>Dikarya</taxon>
        <taxon>Ascomycota</taxon>
        <taxon>Pezizomycotina</taxon>
        <taxon>Eurotiomycetes</taxon>
        <taxon>Eurotiomycetidae</taxon>
        <taxon>Eurotiales</taxon>
        <taxon>Aspergillaceae</taxon>
        <taxon>Penicillium</taxon>
    </lineage>
</organism>
<keyword evidence="2" id="KW-1185">Reference proteome</keyword>
<dbReference type="EMBL" id="MOOB01000001">
    <property type="protein sequence ID" value="OQE96148.1"/>
    <property type="molecule type" value="Genomic_DNA"/>
</dbReference>
<reference evidence="2" key="1">
    <citation type="journal article" date="2017" name="Nat. Microbiol.">
        <title>Global analysis of biosynthetic gene clusters reveals vast potential of secondary metabolite production in Penicillium species.</title>
        <authorList>
            <person name="Nielsen J.C."/>
            <person name="Grijseels S."/>
            <person name="Prigent S."/>
            <person name="Ji B."/>
            <person name="Dainat J."/>
            <person name="Nielsen K.F."/>
            <person name="Frisvad J.C."/>
            <person name="Workman M."/>
            <person name="Nielsen J."/>
        </authorList>
    </citation>
    <scope>NUCLEOTIDE SEQUENCE [LARGE SCALE GENOMIC DNA]</scope>
    <source>
        <strain evidence="2">IBT 13039</strain>
    </source>
</reference>
<gene>
    <name evidence="1" type="ORF">PENNAL_c0001G07099</name>
</gene>
<dbReference type="Proteomes" id="UP000191691">
    <property type="component" value="Unassembled WGS sequence"/>
</dbReference>
<evidence type="ECO:0000313" key="2">
    <source>
        <dbReference type="Proteomes" id="UP000191691"/>
    </source>
</evidence>
<accession>A0A1V6Z9F0</accession>
<protein>
    <submittedName>
        <fullName evidence="1">Uncharacterized protein</fullName>
    </submittedName>
</protein>